<keyword evidence="6 8" id="KW-1133">Transmembrane helix</keyword>
<name>A0A3N0EI91_9ACTN</name>
<feature type="transmembrane region" description="Helical" evidence="8">
    <location>
        <begin position="216"/>
        <end position="239"/>
    </location>
</feature>
<comment type="subcellular location">
    <subcellularLocation>
        <location evidence="1">Cell inner membrane</location>
        <topology evidence="1">Multi-pass membrane protein</topology>
    </subcellularLocation>
    <subcellularLocation>
        <location evidence="8">Cell membrane</location>
        <topology evidence="8">Multi-pass membrane protein</topology>
    </subcellularLocation>
</comment>
<sequence>MSTGTLTREPTGPTGPTKGRRFRARFGRPFETASLGIGLVLIALVMIPLLRVMVGLFWVDGELTARPITRTLALPDLDELLLNTAIVVIASSAVAWVIGVGLAWLNERTNARMGLLTDSMPLLPFLLPPVAGAIGWVMLLSPRAGLLNSWIRDVLSFVGINLETGPFDIHSWYGLILVYAVYAVPFVFMTAAAGLRNLDSSLEEASRLSGASMFRTLRKVTLPLVAPSLGAGVLLSVWFGAGMFSLPSIVGTPANIDVLAVRIVELLTFTYPPDTEVAVGLSAFVVGFVGLAYWLQARILRSGRYAVQSGKGGGVRRIDLGVWKWPIRLLVLGYVFASTVLPMLALVLVSLNGFWTPDIAWSNLSLEALRQSVLDDPVTRQALVNSLGLGVAGGLIGILAAAAVSLYVARRRTVLAGAVDAGIKLPAAVSNMVIAVGILLVFGGAPFMLSGTLVILLIGYLALYLPQASIAADAAVSGVGEELPEASAVSGATPFRTFRKVHLPLMMPGLVAGWALLFIRMVGDLTASAILAGTGNTVVGFRVLEVFNSGSYALLASLSTVLVLVTGVVLTAVLAYTRRASRYSGSTQIGGM</sequence>
<feature type="transmembrane region" description="Helical" evidence="8">
    <location>
        <begin position="171"/>
        <end position="195"/>
    </location>
</feature>
<evidence type="ECO:0000313" key="12">
    <source>
        <dbReference type="Proteomes" id="UP000269198"/>
    </source>
</evidence>
<keyword evidence="7 8" id="KW-0472">Membrane</keyword>
<dbReference type="Pfam" id="PF00528">
    <property type="entry name" value="BPD_transp_1"/>
    <property type="match status" value="2"/>
</dbReference>
<evidence type="ECO:0000256" key="1">
    <source>
        <dbReference type="ARBA" id="ARBA00004429"/>
    </source>
</evidence>
<dbReference type="PANTHER" id="PTHR43357:SF4">
    <property type="entry name" value="INNER MEMBRANE ABC TRANSPORTER PERMEASE PROTEIN YDCV"/>
    <property type="match status" value="1"/>
</dbReference>
<dbReference type="AlphaFoldDB" id="A0A3N0EI91"/>
<evidence type="ECO:0000256" key="5">
    <source>
        <dbReference type="ARBA" id="ARBA00022692"/>
    </source>
</evidence>
<feature type="transmembrane region" description="Helical" evidence="8">
    <location>
        <begin position="126"/>
        <end position="151"/>
    </location>
</feature>
<dbReference type="CDD" id="cd06261">
    <property type="entry name" value="TM_PBP2"/>
    <property type="match status" value="2"/>
</dbReference>
<proteinExistence type="inferred from homology"/>
<feature type="transmembrane region" description="Helical" evidence="8">
    <location>
        <begin position="447"/>
        <end position="465"/>
    </location>
</feature>
<feature type="transmembrane region" description="Helical" evidence="8">
    <location>
        <begin position="421"/>
        <end position="441"/>
    </location>
</feature>
<dbReference type="PANTHER" id="PTHR43357">
    <property type="entry name" value="INNER MEMBRANE ABC TRANSPORTER PERMEASE PROTEIN YDCV"/>
    <property type="match status" value="1"/>
</dbReference>
<feature type="transmembrane region" description="Helical" evidence="8">
    <location>
        <begin position="329"/>
        <end position="355"/>
    </location>
</feature>
<feature type="transmembrane region" description="Helical" evidence="8">
    <location>
        <begin position="277"/>
        <end position="295"/>
    </location>
</feature>
<dbReference type="RefSeq" id="WP_123199481.1">
    <property type="nucleotide sequence ID" value="NZ_RJMB01000001.1"/>
</dbReference>
<accession>A0A3N0EI91</accession>
<evidence type="ECO:0000256" key="2">
    <source>
        <dbReference type="ARBA" id="ARBA00022448"/>
    </source>
</evidence>
<evidence type="ECO:0000256" key="3">
    <source>
        <dbReference type="ARBA" id="ARBA00022475"/>
    </source>
</evidence>
<evidence type="ECO:0000256" key="4">
    <source>
        <dbReference type="ARBA" id="ARBA00022519"/>
    </source>
</evidence>
<reference evidence="11 12" key="1">
    <citation type="submission" date="2018-11" db="EMBL/GenBank/DDBJ databases">
        <title>The genome draft of YIM 96095.</title>
        <authorList>
            <person name="Tang S.-K."/>
            <person name="Chunyu W.-X."/>
            <person name="Feng Y.-Z."/>
        </authorList>
    </citation>
    <scope>NUCLEOTIDE SEQUENCE [LARGE SCALE GENOMIC DNA]</scope>
    <source>
        <strain evidence="11 12">YIM 96095</strain>
    </source>
</reference>
<keyword evidence="2 8" id="KW-0813">Transport</keyword>
<dbReference type="Gene3D" id="1.10.3720.10">
    <property type="entry name" value="MetI-like"/>
    <property type="match status" value="2"/>
</dbReference>
<protein>
    <submittedName>
        <fullName evidence="11">Iron ABC transporter permease</fullName>
    </submittedName>
</protein>
<feature type="transmembrane region" description="Helical" evidence="8">
    <location>
        <begin position="80"/>
        <end position="105"/>
    </location>
</feature>
<feature type="domain" description="ABC transmembrane type-1" evidence="10">
    <location>
        <begin position="81"/>
        <end position="296"/>
    </location>
</feature>
<keyword evidence="12" id="KW-1185">Reference proteome</keyword>
<evidence type="ECO:0000313" key="11">
    <source>
        <dbReference type="EMBL" id="RNL87616.1"/>
    </source>
</evidence>
<dbReference type="GO" id="GO:0055085">
    <property type="term" value="P:transmembrane transport"/>
    <property type="evidence" value="ECO:0007669"/>
    <property type="project" value="InterPro"/>
</dbReference>
<evidence type="ECO:0000256" key="8">
    <source>
        <dbReference type="RuleBase" id="RU363032"/>
    </source>
</evidence>
<keyword evidence="5 8" id="KW-0812">Transmembrane</keyword>
<dbReference type="InterPro" id="IPR035906">
    <property type="entry name" value="MetI-like_sf"/>
</dbReference>
<organism evidence="11 12">
    <name type="scientific">Halostreptopolyspora alba</name>
    <dbReference type="NCBI Taxonomy" id="2487137"/>
    <lineage>
        <taxon>Bacteria</taxon>
        <taxon>Bacillati</taxon>
        <taxon>Actinomycetota</taxon>
        <taxon>Actinomycetes</taxon>
        <taxon>Streptosporangiales</taxon>
        <taxon>Nocardiopsidaceae</taxon>
        <taxon>Halostreptopolyspora</taxon>
    </lineage>
</organism>
<dbReference type="EMBL" id="RJMB01000001">
    <property type="protein sequence ID" value="RNL87616.1"/>
    <property type="molecule type" value="Genomic_DNA"/>
</dbReference>
<evidence type="ECO:0000256" key="6">
    <source>
        <dbReference type="ARBA" id="ARBA00022989"/>
    </source>
</evidence>
<evidence type="ECO:0000259" key="10">
    <source>
        <dbReference type="PROSITE" id="PS50928"/>
    </source>
</evidence>
<comment type="caution">
    <text evidence="11">The sequence shown here is derived from an EMBL/GenBank/DDBJ whole genome shotgun (WGS) entry which is preliminary data.</text>
</comment>
<feature type="transmembrane region" description="Helical" evidence="8">
    <location>
        <begin position="552"/>
        <end position="576"/>
    </location>
</feature>
<keyword evidence="4" id="KW-0997">Cell inner membrane</keyword>
<feature type="transmembrane region" description="Helical" evidence="8">
    <location>
        <begin position="30"/>
        <end position="50"/>
    </location>
</feature>
<feature type="region of interest" description="Disordered" evidence="9">
    <location>
        <begin position="1"/>
        <end position="21"/>
    </location>
</feature>
<dbReference type="PROSITE" id="PS50928">
    <property type="entry name" value="ABC_TM1"/>
    <property type="match status" value="2"/>
</dbReference>
<dbReference type="InterPro" id="IPR000515">
    <property type="entry name" value="MetI-like"/>
</dbReference>
<dbReference type="Proteomes" id="UP000269198">
    <property type="component" value="Unassembled WGS sequence"/>
</dbReference>
<comment type="similarity">
    <text evidence="8">Belongs to the binding-protein-dependent transport system permease family.</text>
</comment>
<keyword evidence="3" id="KW-1003">Cell membrane</keyword>
<dbReference type="SUPFAM" id="SSF161098">
    <property type="entry name" value="MetI-like"/>
    <property type="match status" value="2"/>
</dbReference>
<feature type="domain" description="ABC transmembrane type-1" evidence="10">
    <location>
        <begin position="383"/>
        <end position="573"/>
    </location>
</feature>
<dbReference type="OrthoDB" id="5100908at2"/>
<evidence type="ECO:0000256" key="7">
    <source>
        <dbReference type="ARBA" id="ARBA00023136"/>
    </source>
</evidence>
<gene>
    <name evidence="11" type="ORF">EFW17_02075</name>
</gene>
<feature type="transmembrane region" description="Helical" evidence="8">
    <location>
        <begin position="505"/>
        <end position="532"/>
    </location>
</feature>
<dbReference type="GO" id="GO:0005886">
    <property type="term" value="C:plasma membrane"/>
    <property type="evidence" value="ECO:0007669"/>
    <property type="project" value="UniProtKB-SubCell"/>
</dbReference>
<feature type="transmembrane region" description="Helical" evidence="8">
    <location>
        <begin position="387"/>
        <end position="409"/>
    </location>
</feature>
<evidence type="ECO:0000256" key="9">
    <source>
        <dbReference type="SAM" id="MobiDB-lite"/>
    </source>
</evidence>